<dbReference type="PANTHER" id="PTHR30572">
    <property type="entry name" value="MEMBRANE COMPONENT OF TRANSPORTER-RELATED"/>
    <property type="match status" value="1"/>
</dbReference>
<evidence type="ECO:0000256" key="1">
    <source>
        <dbReference type="ARBA" id="ARBA00004651"/>
    </source>
</evidence>
<evidence type="ECO:0008006" key="13">
    <source>
        <dbReference type="Google" id="ProtNLM"/>
    </source>
</evidence>
<accession>A0A8D5FIU8</accession>
<protein>
    <recommendedName>
        <fullName evidence="13">Peptide ABC transporter permease</fullName>
    </recommendedName>
</protein>
<name>A0A8D5FIU8_9BACT</name>
<evidence type="ECO:0000313" key="11">
    <source>
        <dbReference type="EMBL" id="BCL59633.1"/>
    </source>
</evidence>
<feature type="region of interest" description="Disordered" evidence="7">
    <location>
        <begin position="1"/>
        <end position="27"/>
    </location>
</feature>
<keyword evidence="2" id="KW-1003">Cell membrane</keyword>
<dbReference type="InterPro" id="IPR003838">
    <property type="entry name" value="ABC3_permease_C"/>
</dbReference>
<keyword evidence="12" id="KW-1185">Reference proteome</keyword>
<keyword evidence="3 8" id="KW-0812">Transmembrane</keyword>
<keyword evidence="5 8" id="KW-0472">Membrane</keyword>
<gene>
    <name evidence="11" type="ORF">DGMP_03260</name>
</gene>
<evidence type="ECO:0000256" key="6">
    <source>
        <dbReference type="ARBA" id="ARBA00038076"/>
    </source>
</evidence>
<dbReference type="Proteomes" id="UP000826725">
    <property type="component" value="Chromosome"/>
</dbReference>
<evidence type="ECO:0000256" key="4">
    <source>
        <dbReference type="ARBA" id="ARBA00022989"/>
    </source>
</evidence>
<evidence type="ECO:0000256" key="3">
    <source>
        <dbReference type="ARBA" id="ARBA00022692"/>
    </source>
</evidence>
<keyword evidence="4 8" id="KW-1133">Transmembrane helix</keyword>
<dbReference type="GO" id="GO:0022857">
    <property type="term" value="F:transmembrane transporter activity"/>
    <property type="evidence" value="ECO:0007669"/>
    <property type="project" value="TreeGrafter"/>
</dbReference>
<feature type="transmembrane region" description="Helical" evidence="8">
    <location>
        <begin position="872"/>
        <end position="895"/>
    </location>
</feature>
<dbReference type="InterPro" id="IPR007484">
    <property type="entry name" value="Peptidase_M28"/>
</dbReference>
<evidence type="ECO:0000256" key="2">
    <source>
        <dbReference type="ARBA" id="ARBA00022475"/>
    </source>
</evidence>
<comment type="subcellular location">
    <subcellularLocation>
        <location evidence="1">Cell membrane</location>
        <topology evidence="1">Multi-pass membrane protein</topology>
    </subcellularLocation>
</comment>
<feature type="transmembrane region" description="Helical" evidence="8">
    <location>
        <begin position="931"/>
        <end position="955"/>
    </location>
</feature>
<sequence>MAETQNTGDSVRGTIEELSRYGSRTTGSRGYEKAAEYVEKKMQSMGLEPASQYYEIPVRRFLGAQLTFNGKTLPLQPFIYNTITPEATDGTLSGSLYYVRHGDLKDLDGKKIRDSIILMDFDSGHNWQLLASLGARALIYVGSREPKGKVFFTEKHELSPVQFPCFWMSRMKADEIFGPLKEKSLDSKPVGRVELRSSTVWENYLARNIYAIIPGNDPTLKKELLILEAFFDNKEYVTEDSPGADSAISIATLLEIGRKLKKSPPDRTVMLLATSGNSQTLAGMRDAIWSMNERSRELRKYRRKLQKTISTRNRNLNLLKNIHFPLTADKQRDLRLKKAIEQELKLRVDRLATKLMQLRLARQTEDTSVMIKELAKERISYRRLEWVEDFHNLDSRQMDMLRQIIPSAMEKNELSIQDAKRQLKALKSAKAFRSQVREYEEVAAIVSLHLSSHGNGVGGFHRGWLYPLKKTINRTGIYSTVADIFETTKTAATSLARYQNSLRPTRMRSWDSWFFDKPVLGGEVSALGGYLGLSLVTTGDSRILWGTPYDTTDHINWSYLHDQTNLVDKLIRKLTKAPKLHGEKLPRNGFSTLTARTNLLLQGELFADYPARKTTILAYQGLNRYYAMVDESGYFRIKGFADKKNVLDKLIIEGYRFDEATGKAIWAIDKKETGKVNYRLKILRKSMKTDLILFKCLQTTVFDLLEPRSFAHMTKLHLYDGRRDGPPQHFWYSRIDTRDSIISSIYTEAGTRLKLTLSDTVLTNKMILTNGSKKNPLGTGYPVEMYPSIPNTVLHAARDAWTLLTPRIKNLERHGIFDQKINDLKTRGLRALEKSEKSLQKLIYSKSRKNSAESLALAARVYVQIEKTQKDVLFGVLFYIALFVPFAFVMERFLFNFNHIYKRISGFFLILVILITLIYNVHPAFELAYSPLVVILAFFIIGLSFMVTLIIFFRFEDEMILLQRRATHKRPDEISRWKAFVAAFFLGVSNLRRRRLRTILTCTTLIILTFTIMSFTTIKSNSKQVRLDFRADAPYQGLLLKKLNWQSLPPQATDILLNSMTRVNKPAPRIWLETGDPTKPVTVPLRKNGRELEIHGLIGLSPNEAAVTGLDSLLISGRWFTDRDNQAILLEQQMAEQLGVDIHSDNQISLWGIPFTVIGTFNGKQFDQAVDLDGEPLTPVIFPDESTSDLTDVEQDALESGDDIRSFQSRYRHIPANQVAIIPAHTLLAAGGKLKNLAIRPARVENIPAIASRLTDRFNLAIFTGEKDGVRLYNISDTMNYSGVPNIIIPLLISILIVLNTMISSVHERKSEIAVYTSVGLAPSHVSFLFVAEAIALAVISVVLGYLVAQVSAALFSSTSLWQGITVNYSSMAGVAAMVLVIAVVLISVIYPSKVAARIAIPDINQTFQLPTAVDNTMELTLPFLLKPHEYESVGAFLYTYLQGHQDISHGLFSTGPVNVQLYCSTLDEMEKIHAQSRKYVKTESNPSWLHISTKVWLAPFDFGIMQQVEIGFRPTGDKSDFLEIQLSLTRFSGESGVWRRINKSFLHELRKQLLIWRSIDSETHGELERLFRDTIAQKMEGYE</sequence>
<feature type="transmembrane region" description="Helical" evidence="8">
    <location>
        <begin position="1369"/>
        <end position="1391"/>
    </location>
</feature>
<dbReference type="Pfam" id="PF02687">
    <property type="entry name" value="FtsX"/>
    <property type="match status" value="1"/>
</dbReference>
<feature type="domain" description="ABC3 transporter permease C-terminal" evidence="9">
    <location>
        <begin position="1289"/>
        <end position="1399"/>
    </location>
</feature>
<proteinExistence type="inferred from homology"/>
<comment type="similarity">
    <text evidence="6">Belongs to the ABC-4 integral membrane protein family.</text>
</comment>
<organism evidence="11 12">
    <name type="scientific">Desulfomarina profundi</name>
    <dbReference type="NCBI Taxonomy" id="2772557"/>
    <lineage>
        <taxon>Bacteria</taxon>
        <taxon>Pseudomonadati</taxon>
        <taxon>Thermodesulfobacteriota</taxon>
        <taxon>Desulfobulbia</taxon>
        <taxon>Desulfobulbales</taxon>
        <taxon>Desulfobulbaceae</taxon>
        <taxon>Desulfomarina</taxon>
    </lineage>
</organism>
<dbReference type="GO" id="GO:0005886">
    <property type="term" value="C:plasma membrane"/>
    <property type="evidence" value="ECO:0007669"/>
    <property type="project" value="UniProtKB-SubCell"/>
</dbReference>
<feature type="transmembrane region" description="Helical" evidence="8">
    <location>
        <begin position="1326"/>
        <end position="1349"/>
    </location>
</feature>
<evidence type="ECO:0000256" key="5">
    <source>
        <dbReference type="ARBA" id="ARBA00023136"/>
    </source>
</evidence>
<feature type="domain" description="Peptidase M28" evidence="10">
    <location>
        <begin position="208"/>
        <end position="285"/>
    </location>
</feature>
<dbReference type="InterPro" id="IPR050250">
    <property type="entry name" value="Macrolide_Exporter_MacB"/>
</dbReference>
<dbReference type="KEGG" id="dbk:DGMP_03260"/>
<feature type="transmembrane region" description="Helical" evidence="8">
    <location>
        <begin position="907"/>
        <end position="925"/>
    </location>
</feature>
<feature type="transmembrane region" description="Helical" evidence="8">
    <location>
        <begin position="1287"/>
        <end position="1306"/>
    </location>
</feature>
<feature type="transmembrane region" description="Helical" evidence="8">
    <location>
        <begin position="999"/>
        <end position="1018"/>
    </location>
</feature>
<evidence type="ECO:0000313" key="12">
    <source>
        <dbReference type="Proteomes" id="UP000826725"/>
    </source>
</evidence>
<evidence type="ECO:0000259" key="10">
    <source>
        <dbReference type="Pfam" id="PF04389"/>
    </source>
</evidence>
<evidence type="ECO:0000256" key="7">
    <source>
        <dbReference type="SAM" id="MobiDB-lite"/>
    </source>
</evidence>
<dbReference type="EMBL" id="AP024086">
    <property type="protein sequence ID" value="BCL59633.1"/>
    <property type="molecule type" value="Genomic_DNA"/>
</dbReference>
<dbReference type="Pfam" id="PF04389">
    <property type="entry name" value="Peptidase_M28"/>
    <property type="match status" value="1"/>
</dbReference>
<evidence type="ECO:0000259" key="9">
    <source>
        <dbReference type="Pfam" id="PF02687"/>
    </source>
</evidence>
<evidence type="ECO:0000256" key="8">
    <source>
        <dbReference type="SAM" id="Phobius"/>
    </source>
</evidence>
<dbReference type="PANTHER" id="PTHR30572:SF4">
    <property type="entry name" value="ABC TRANSPORTER PERMEASE YTRF"/>
    <property type="match status" value="1"/>
</dbReference>
<dbReference type="RefSeq" id="WP_228855836.1">
    <property type="nucleotide sequence ID" value="NZ_AP024086.1"/>
</dbReference>
<reference evidence="11" key="1">
    <citation type="submission" date="2020-09" db="EMBL/GenBank/DDBJ databases">
        <title>Desulfogranum mesoprofundum gen. nov., sp. nov., a novel mesophilic, sulfate-reducing chemolithoautotroph isolated from a deep-sea hydrothermal vent chimney in the Suiyo Seamount.</title>
        <authorList>
            <person name="Hashimoto Y."/>
            <person name="Nakagawa S."/>
        </authorList>
    </citation>
    <scope>NUCLEOTIDE SEQUENCE</scope>
    <source>
        <strain evidence="11">KT2</strain>
    </source>
</reference>